<evidence type="ECO:0000313" key="6">
    <source>
        <dbReference type="EMBL" id="OEJ29852.1"/>
    </source>
</evidence>
<dbReference type="CDD" id="cd00789">
    <property type="entry name" value="KU_like"/>
    <property type="match status" value="1"/>
</dbReference>
<dbReference type="NCBIfam" id="TIGR02772">
    <property type="entry name" value="Ku_bact"/>
    <property type="match status" value="1"/>
</dbReference>
<dbReference type="Proteomes" id="UP000095759">
    <property type="component" value="Unassembled WGS sequence"/>
</dbReference>
<dbReference type="AlphaFoldDB" id="A0A1E5PK06"/>
<dbReference type="Pfam" id="PF02735">
    <property type="entry name" value="Ku"/>
    <property type="match status" value="1"/>
</dbReference>
<dbReference type="STRING" id="285458.BGM19_04950"/>
<keyword evidence="7" id="KW-1185">Reference proteome</keyword>
<evidence type="ECO:0000256" key="2">
    <source>
        <dbReference type="ARBA" id="ARBA00023172"/>
    </source>
</evidence>
<dbReference type="EMBL" id="MEHJ01000001">
    <property type="protein sequence ID" value="OEJ29852.1"/>
    <property type="molecule type" value="Genomic_DNA"/>
</dbReference>
<dbReference type="PANTHER" id="PTHR41251:SF1">
    <property type="entry name" value="NON-HOMOLOGOUS END JOINING PROTEIN KU"/>
    <property type="match status" value="1"/>
</dbReference>
<dbReference type="InterPro" id="IPR006164">
    <property type="entry name" value="DNA_bd_Ku70/Ku80"/>
</dbReference>
<feature type="compositionally biased region" description="Basic residues" evidence="4">
    <location>
        <begin position="343"/>
        <end position="352"/>
    </location>
</feature>
<evidence type="ECO:0000256" key="1">
    <source>
        <dbReference type="ARBA" id="ARBA00023125"/>
    </source>
</evidence>
<evidence type="ECO:0000313" key="7">
    <source>
        <dbReference type="Proteomes" id="UP000095759"/>
    </source>
</evidence>
<dbReference type="PANTHER" id="PTHR41251">
    <property type="entry name" value="NON-HOMOLOGOUS END JOINING PROTEIN KU"/>
    <property type="match status" value="1"/>
</dbReference>
<reference evidence="6 7" key="1">
    <citation type="submission" date="2016-08" db="EMBL/GenBank/DDBJ databases">
        <title>Complete genome sequence of Streptomyces agglomeratus strain 6-3-2, a novel anti-MRSA actinomycete isolated from Wuli of Tebit, China.</title>
        <authorList>
            <person name="Chen X."/>
        </authorList>
    </citation>
    <scope>NUCLEOTIDE SEQUENCE [LARGE SCALE GENOMIC DNA]</scope>
    <source>
        <strain evidence="6 7">6-3-2</strain>
    </source>
</reference>
<keyword evidence="3" id="KW-0234">DNA repair</keyword>
<gene>
    <name evidence="3" type="primary">ku</name>
    <name evidence="6" type="ORF">AS594_31785</name>
</gene>
<evidence type="ECO:0000259" key="5">
    <source>
        <dbReference type="SMART" id="SM00559"/>
    </source>
</evidence>
<evidence type="ECO:0000256" key="4">
    <source>
        <dbReference type="SAM" id="MobiDB-lite"/>
    </source>
</evidence>
<comment type="subunit">
    <text evidence="3">Homodimer. Interacts with LigD.</text>
</comment>
<comment type="similarity">
    <text evidence="3">Belongs to the prokaryotic Ku family.</text>
</comment>
<keyword evidence="1 3" id="KW-0238">DNA-binding</keyword>
<dbReference type="SMART" id="SM00559">
    <property type="entry name" value="Ku78"/>
    <property type="match status" value="1"/>
</dbReference>
<accession>A0A1E5PK06</accession>
<keyword evidence="2 3" id="KW-0233">DNA recombination</keyword>
<dbReference type="GO" id="GO:0003690">
    <property type="term" value="F:double-stranded DNA binding"/>
    <property type="evidence" value="ECO:0007669"/>
    <property type="project" value="UniProtKB-UniRule"/>
</dbReference>
<name>A0A1E5PK06_9ACTN</name>
<evidence type="ECO:0000256" key="3">
    <source>
        <dbReference type="HAMAP-Rule" id="MF_01875"/>
    </source>
</evidence>
<feature type="domain" description="Ku" evidence="5">
    <location>
        <begin position="53"/>
        <end position="182"/>
    </location>
</feature>
<comment type="caution">
    <text evidence="6">The sequence shown here is derived from an EMBL/GenBank/DDBJ whole genome shotgun (WGS) entry which is preliminary data.</text>
</comment>
<dbReference type="GO" id="GO:0006303">
    <property type="term" value="P:double-strand break repair via nonhomologous end joining"/>
    <property type="evidence" value="ECO:0007669"/>
    <property type="project" value="UniProtKB-UniRule"/>
</dbReference>
<keyword evidence="3" id="KW-0227">DNA damage</keyword>
<dbReference type="InterPro" id="IPR016194">
    <property type="entry name" value="SPOC-like_C_dom_sf"/>
</dbReference>
<dbReference type="InterPro" id="IPR009187">
    <property type="entry name" value="Prok_Ku"/>
</dbReference>
<sequence length="352" mass="38363">MARPVWSGALTFGLVSLPVQMFTATDSHTIHFHQLQRGTSDRVRNKRVNERTGEEVPLDEIVKGYDAGDEYVLVEPGELEDIAPGRSQAVEITGFVDLENVEPVFFDKTYYLGPKGKEYAKIYALLEKALAESGKAGIATFVMRNRQYLVAVKAEGGLLTLHTLHWADEIRDPRTEIGTLPEDTEVTGRELKMAQQLVETLSMDWNPEEFHDTFQEQVAGLIEAKRSGESVEKAEPPAASTNVVDLMEALRASVDQAKGAKRGGRGKTAEESAPVARIKDTADKRRAGGAAKPGREPRAAKASSLDSLTKAELYQRAADAGVPGRSSMTREELVTALSAKSGKAGRRKARAS</sequence>
<organism evidence="6 7">
    <name type="scientific">Streptomyces agglomeratus</name>
    <dbReference type="NCBI Taxonomy" id="285458"/>
    <lineage>
        <taxon>Bacteria</taxon>
        <taxon>Bacillati</taxon>
        <taxon>Actinomycetota</taxon>
        <taxon>Actinomycetes</taxon>
        <taxon>Kitasatosporales</taxon>
        <taxon>Streptomycetaceae</taxon>
        <taxon>Streptomyces</taxon>
    </lineage>
</organism>
<proteinExistence type="inferred from homology"/>
<protein>
    <recommendedName>
        <fullName evidence="3">Non-homologous end joining protein Ku</fullName>
    </recommendedName>
</protein>
<feature type="region of interest" description="Disordered" evidence="4">
    <location>
        <begin position="255"/>
        <end position="352"/>
    </location>
</feature>
<dbReference type="OrthoDB" id="9795084at2"/>
<dbReference type="PIRSF" id="PIRSF006493">
    <property type="entry name" value="Prok_Ku"/>
    <property type="match status" value="1"/>
</dbReference>
<dbReference type="HAMAP" id="MF_01875">
    <property type="entry name" value="Prokaryotic_Ku"/>
    <property type="match status" value="1"/>
</dbReference>
<dbReference type="Gene3D" id="2.40.290.10">
    <property type="match status" value="1"/>
</dbReference>
<feature type="compositionally biased region" description="Basic and acidic residues" evidence="4">
    <location>
        <begin position="277"/>
        <end position="286"/>
    </location>
</feature>
<dbReference type="SUPFAM" id="SSF100939">
    <property type="entry name" value="SPOC domain-like"/>
    <property type="match status" value="1"/>
</dbReference>
<comment type="function">
    <text evidence="3">With LigD forms a non-homologous end joining (NHEJ) DNA repair enzyme, which repairs dsDNA breaks with reduced fidelity. Binds linear dsDNA with 5'- and 3'- overhangs but not closed circular dsDNA nor ssDNA. Recruits and stimulates the ligase activity of LigD.</text>
</comment>
<dbReference type="GO" id="GO:0006310">
    <property type="term" value="P:DNA recombination"/>
    <property type="evidence" value="ECO:0007669"/>
    <property type="project" value="UniProtKB-KW"/>
</dbReference>